<dbReference type="eggNOG" id="COG1716">
    <property type="taxonomic scope" value="Bacteria"/>
</dbReference>
<dbReference type="EMBL" id="CP001998">
    <property type="protein sequence ID" value="ADE55655.1"/>
    <property type="molecule type" value="Genomic_DNA"/>
</dbReference>
<feature type="domain" description="Cyclic nucleotide-binding" evidence="2">
    <location>
        <begin position="1"/>
        <end position="104"/>
    </location>
</feature>
<dbReference type="STRING" id="583355.Caka_2639"/>
<dbReference type="GO" id="GO:0005829">
    <property type="term" value="C:cytosol"/>
    <property type="evidence" value="ECO:0007669"/>
    <property type="project" value="TreeGrafter"/>
</dbReference>
<dbReference type="Gene3D" id="2.60.200.20">
    <property type="match status" value="1"/>
</dbReference>
<dbReference type="InterPro" id="IPR018490">
    <property type="entry name" value="cNMP-bd_dom_sf"/>
</dbReference>
<dbReference type="KEGG" id="caa:Caka_2639"/>
<dbReference type="InterPro" id="IPR008984">
    <property type="entry name" value="SMAD_FHA_dom_sf"/>
</dbReference>
<dbReference type="InterPro" id="IPR014710">
    <property type="entry name" value="RmlC-like_jellyroll"/>
</dbReference>
<gene>
    <name evidence="3" type="ordered locus">Caka_2639</name>
</gene>
<evidence type="ECO:0000259" key="2">
    <source>
        <dbReference type="PROSITE" id="PS50042"/>
    </source>
</evidence>
<proteinExistence type="predicted"/>
<feature type="domain" description="FHA" evidence="1">
    <location>
        <begin position="171"/>
        <end position="229"/>
    </location>
</feature>
<dbReference type="Pfam" id="PF00498">
    <property type="entry name" value="FHA"/>
    <property type="match status" value="1"/>
</dbReference>
<dbReference type="PROSITE" id="PS50006">
    <property type="entry name" value="FHA_DOMAIN"/>
    <property type="match status" value="1"/>
</dbReference>
<accession>D5EPS2</accession>
<dbReference type="RefSeq" id="WP_013044377.1">
    <property type="nucleotide sequence ID" value="NC_014008.1"/>
</dbReference>
<dbReference type="eggNOG" id="COG0664">
    <property type="taxonomic scope" value="Bacteria"/>
</dbReference>
<dbReference type="Pfam" id="PF00027">
    <property type="entry name" value="cNMP_binding"/>
    <property type="match status" value="1"/>
</dbReference>
<dbReference type="OrthoDB" id="190787at2"/>
<dbReference type="PANTHER" id="PTHR11635:SF152">
    <property type="entry name" value="CAMP-DEPENDENT PROTEIN KINASE TYPE I REGULATORY SUBUNIT-RELATED"/>
    <property type="match status" value="1"/>
</dbReference>
<keyword evidence="4" id="KW-1185">Reference proteome</keyword>
<organism evidence="3 4">
    <name type="scientific">Coraliomargarita akajimensis (strain DSM 45221 / IAM 15411 / JCM 23193 / KCTC 12865 / 04OKA010-24)</name>
    <dbReference type="NCBI Taxonomy" id="583355"/>
    <lineage>
        <taxon>Bacteria</taxon>
        <taxon>Pseudomonadati</taxon>
        <taxon>Verrucomicrobiota</taxon>
        <taxon>Opitutia</taxon>
        <taxon>Puniceicoccales</taxon>
        <taxon>Coraliomargaritaceae</taxon>
        <taxon>Coraliomargarita</taxon>
    </lineage>
</organism>
<dbReference type="HOGENOM" id="CLU_1056522_0_0_0"/>
<protein>
    <submittedName>
        <fullName evidence="3">Putative transcriptional regulator, Crp/Fnr family</fullName>
    </submittedName>
</protein>
<dbReference type="PRINTS" id="PR00103">
    <property type="entry name" value="CAMPKINASE"/>
</dbReference>
<dbReference type="SUPFAM" id="SSF51206">
    <property type="entry name" value="cAMP-binding domain-like"/>
    <property type="match status" value="1"/>
</dbReference>
<dbReference type="PANTHER" id="PTHR11635">
    <property type="entry name" value="CAMP-DEPENDENT PROTEIN KINASE REGULATORY CHAIN"/>
    <property type="match status" value="1"/>
</dbReference>
<dbReference type="SMART" id="SM00100">
    <property type="entry name" value="cNMP"/>
    <property type="match status" value="1"/>
</dbReference>
<dbReference type="InterPro" id="IPR000253">
    <property type="entry name" value="FHA_dom"/>
</dbReference>
<dbReference type="GO" id="GO:0005952">
    <property type="term" value="C:cAMP-dependent protein kinase complex"/>
    <property type="evidence" value="ECO:0007669"/>
    <property type="project" value="InterPro"/>
</dbReference>
<dbReference type="SUPFAM" id="SSF49879">
    <property type="entry name" value="SMAD/FHA domain"/>
    <property type="match status" value="1"/>
</dbReference>
<reference evidence="3 4" key="1">
    <citation type="journal article" date="2010" name="Stand. Genomic Sci.">
        <title>Complete genome sequence of Coraliomargarita akajimensis type strain (04OKA010-24).</title>
        <authorList>
            <person name="Mavromatis K."/>
            <person name="Abt B."/>
            <person name="Brambilla E."/>
            <person name="Lapidus A."/>
            <person name="Copeland A."/>
            <person name="Deshpande S."/>
            <person name="Nolan M."/>
            <person name="Lucas S."/>
            <person name="Tice H."/>
            <person name="Cheng J.F."/>
            <person name="Han C."/>
            <person name="Detter J.C."/>
            <person name="Woyke T."/>
            <person name="Goodwin L."/>
            <person name="Pitluck S."/>
            <person name="Held B."/>
            <person name="Brettin T."/>
            <person name="Tapia R."/>
            <person name="Ivanova N."/>
            <person name="Mikhailova N."/>
            <person name="Pati A."/>
            <person name="Liolios K."/>
            <person name="Chen A."/>
            <person name="Palaniappan K."/>
            <person name="Land M."/>
            <person name="Hauser L."/>
            <person name="Chang Y.J."/>
            <person name="Jeffries C.D."/>
            <person name="Rohde M."/>
            <person name="Goker M."/>
            <person name="Bristow J."/>
            <person name="Eisen J.A."/>
            <person name="Markowitz V."/>
            <person name="Hugenholtz P."/>
            <person name="Klenk H.P."/>
            <person name="Kyrpides N.C."/>
        </authorList>
    </citation>
    <scope>NUCLEOTIDE SEQUENCE [LARGE SCALE GENOMIC DNA]</scope>
    <source>
        <strain evidence="4">DSM 45221 / IAM 15411 / JCM 23193 / KCTC 12865</strain>
    </source>
</reference>
<dbReference type="InterPro" id="IPR000595">
    <property type="entry name" value="cNMP-bd_dom"/>
</dbReference>
<dbReference type="SMART" id="SM00240">
    <property type="entry name" value="FHA"/>
    <property type="match status" value="1"/>
</dbReference>
<dbReference type="InterPro" id="IPR050503">
    <property type="entry name" value="cAMP-dep_PK_reg_su-like"/>
</dbReference>
<dbReference type="AlphaFoldDB" id="D5EPS2"/>
<evidence type="ECO:0000313" key="4">
    <source>
        <dbReference type="Proteomes" id="UP000000925"/>
    </source>
</evidence>
<dbReference type="CDD" id="cd00038">
    <property type="entry name" value="CAP_ED"/>
    <property type="match status" value="1"/>
</dbReference>
<evidence type="ECO:0000259" key="1">
    <source>
        <dbReference type="PROSITE" id="PS50006"/>
    </source>
</evidence>
<dbReference type="CDD" id="cd00060">
    <property type="entry name" value="FHA"/>
    <property type="match status" value="1"/>
</dbReference>
<dbReference type="Proteomes" id="UP000000925">
    <property type="component" value="Chromosome"/>
</dbReference>
<dbReference type="PROSITE" id="PS50042">
    <property type="entry name" value="CNMP_BINDING_3"/>
    <property type="match status" value="1"/>
</dbReference>
<name>D5EPS2_CORAD</name>
<sequence>MITKNYAAGEYIVREGEESEHAYYIVSGTVEVVVNTPKGERFVANQHAGEFFGEMGAILEEPRMSSTRAKTDVTVELFDIRSFEDNVIGNTERRNAYMPNLFERIRLIASMLRQSIDAEVSSEVHAGELEADADEVLVEPAAELPSVRLRTLEPLGEASSCVDVKLRKLPYNIGRYSDSQVLVDNDYYVDDGKPYNVSRGHCCIEQRGNQVVVRDRFSARGTILNGVKLGKDGDSFIGALNPGENELILGSAKSGVKFIVELD</sequence>
<evidence type="ECO:0000313" key="3">
    <source>
        <dbReference type="EMBL" id="ADE55655.1"/>
    </source>
</evidence>
<dbReference type="Gene3D" id="2.60.120.10">
    <property type="entry name" value="Jelly Rolls"/>
    <property type="match status" value="1"/>
</dbReference>